<organism evidence="4 5">
    <name type="scientific">Romanomermis culicivorax</name>
    <name type="common">Nematode worm</name>
    <dbReference type="NCBI Taxonomy" id="13658"/>
    <lineage>
        <taxon>Eukaryota</taxon>
        <taxon>Metazoa</taxon>
        <taxon>Ecdysozoa</taxon>
        <taxon>Nematoda</taxon>
        <taxon>Enoplea</taxon>
        <taxon>Dorylaimia</taxon>
        <taxon>Mermithida</taxon>
        <taxon>Mermithoidea</taxon>
        <taxon>Mermithidae</taxon>
        <taxon>Romanomermis</taxon>
    </lineage>
</organism>
<reference evidence="5" key="1">
    <citation type="submission" date="2022-11" db="UniProtKB">
        <authorList>
            <consortium name="WormBaseParasite"/>
        </authorList>
    </citation>
    <scope>IDENTIFICATION</scope>
</reference>
<dbReference type="InterPro" id="IPR042178">
    <property type="entry name" value="Serpin_sf_1"/>
</dbReference>
<sequence length="259" mass="29531">METLMVHPGNERKGNTYEEKCKVNFAKDGDKVVNQINNIVAHSTQDRIKNLIPHGSLNGNTAMILVNALYLKARFLEPFSETQNGTFLESRTIFHYVEFLHGQILDLPYHKKGPFSMIELPFHEENLSLYIAMQEFGHKIDVGDVICQKFAGEINFEEKFVDVKLPKFTMEYTVQDLVGQVKLLNVTNIFDRSKADFSELLQYPWDKVVVSDMQHKAFFEIGDGDENRGIPGISFRDGDRVQSLTVSHSATVEQSHSDT</sequence>
<dbReference type="Gene3D" id="3.30.497.10">
    <property type="entry name" value="Antithrombin, subunit I, domain 2"/>
    <property type="match status" value="1"/>
</dbReference>
<dbReference type="AlphaFoldDB" id="A0A915HQH8"/>
<dbReference type="InterPro" id="IPR042185">
    <property type="entry name" value="Serpin_sf_2"/>
</dbReference>
<dbReference type="InterPro" id="IPR023796">
    <property type="entry name" value="Serpin_dom"/>
</dbReference>
<dbReference type="PANTHER" id="PTHR11461:SF211">
    <property type="entry name" value="GH10112P-RELATED"/>
    <property type="match status" value="1"/>
</dbReference>
<dbReference type="GO" id="GO:0005615">
    <property type="term" value="C:extracellular space"/>
    <property type="evidence" value="ECO:0007669"/>
    <property type="project" value="InterPro"/>
</dbReference>
<proteinExistence type="inferred from homology"/>
<dbReference type="InterPro" id="IPR036186">
    <property type="entry name" value="Serpin_sf"/>
</dbReference>
<dbReference type="InterPro" id="IPR000215">
    <property type="entry name" value="Serpin_fam"/>
</dbReference>
<evidence type="ECO:0000256" key="2">
    <source>
        <dbReference type="RuleBase" id="RU000411"/>
    </source>
</evidence>
<feature type="domain" description="Serpin" evidence="3">
    <location>
        <begin position="3"/>
        <end position="257"/>
    </location>
</feature>
<dbReference type="Proteomes" id="UP000887565">
    <property type="component" value="Unplaced"/>
</dbReference>
<protein>
    <submittedName>
        <fullName evidence="5">Serpin domain-containing protein</fullName>
    </submittedName>
</protein>
<dbReference type="SUPFAM" id="SSF56574">
    <property type="entry name" value="Serpins"/>
    <property type="match status" value="1"/>
</dbReference>
<name>A0A915HQH8_ROMCU</name>
<dbReference type="WBParaSite" id="nRc.2.0.1.t04198-RA">
    <property type="protein sequence ID" value="nRc.2.0.1.t04198-RA"/>
    <property type="gene ID" value="nRc.2.0.1.g04198"/>
</dbReference>
<dbReference type="Gene3D" id="2.30.39.10">
    <property type="entry name" value="Alpha-1-antitrypsin, domain 1"/>
    <property type="match status" value="1"/>
</dbReference>
<dbReference type="SMART" id="SM00093">
    <property type="entry name" value="SERPIN"/>
    <property type="match status" value="1"/>
</dbReference>
<dbReference type="Pfam" id="PF00079">
    <property type="entry name" value="Serpin"/>
    <property type="match status" value="1"/>
</dbReference>
<evidence type="ECO:0000313" key="5">
    <source>
        <dbReference type="WBParaSite" id="nRc.2.0.1.t04198-RA"/>
    </source>
</evidence>
<comment type="similarity">
    <text evidence="1 2">Belongs to the serpin family.</text>
</comment>
<dbReference type="PANTHER" id="PTHR11461">
    <property type="entry name" value="SERINE PROTEASE INHIBITOR, SERPIN"/>
    <property type="match status" value="1"/>
</dbReference>
<evidence type="ECO:0000256" key="1">
    <source>
        <dbReference type="ARBA" id="ARBA00009500"/>
    </source>
</evidence>
<evidence type="ECO:0000313" key="4">
    <source>
        <dbReference type="Proteomes" id="UP000887565"/>
    </source>
</evidence>
<evidence type="ECO:0000259" key="3">
    <source>
        <dbReference type="SMART" id="SM00093"/>
    </source>
</evidence>
<dbReference type="GO" id="GO:0004867">
    <property type="term" value="F:serine-type endopeptidase inhibitor activity"/>
    <property type="evidence" value="ECO:0007669"/>
    <property type="project" value="InterPro"/>
</dbReference>
<accession>A0A915HQH8</accession>
<keyword evidence="4" id="KW-1185">Reference proteome</keyword>